<gene>
    <name evidence="1" type="ORF">JL111_20655</name>
</gene>
<accession>A0ABS1SAT7</accession>
<comment type="caution">
    <text evidence="1">The sequence shown here is derived from an EMBL/GenBank/DDBJ whole genome shotgun (WGS) entry which is preliminary data.</text>
</comment>
<organism evidence="1 2">
    <name type="scientific">Paracoccus aerius</name>
    <dbReference type="NCBI Taxonomy" id="1915382"/>
    <lineage>
        <taxon>Bacteria</taxon>
        <taxon>Pseudomonadati</taxon>
        <taxon>Pseudomonadota</taxon>
        <taxon>Alphaproteobacteria</taxon>
        <taxon>Rhodobacterales</taxon>
        <taxon>Paracoccaceae</taxon>
        <taxon>Paracoccus</taxon>
    </lineage>
</organism>
<dbReference type="RefSeq" id="WP_191313400.1">
    <property type="nucleotide sequence ID" value="NZ_BNCL01000075.1"/>
</dbReference>
<reference evidence="1 2" key="1">
    <citation type="submission" date="2021-01" db="EMBL/GenBank/DDBJ databases">
        <title>011410 draft genome.</title>
        <authorList>
            <person name="Lang L."/>
        </authorList>
    </citation>
    <scope>NUCLEOTIDE SEQUENCE [LARGE SCALE GENOMIC DNA]</scope>
    <source>
        <strain evidence="1 2">KCTC 42845</strain>
    </source>
</reference>
<dbReference type="EMBL" id="JAESHT010000066">
    <property type="protein sequence ID" value="MBL3675861.1"/>
    <property type="molecule type" value="Genomic_DNA"/>
</dbReference>
<protein>
    <submittedName>
        <fullName evidence="1">Uncharacterized protein</fullName>
    </submittedName>
</protein>
<proteinExistence type="predicted"/>
<name>A0ABS1SAT7_9RHOB</name>
<sequence>MTRNTDRHVREGYGTLFEAVLQACVEAGLKAEAATAIAVRTVEIVQAGNMTPWQDDHPA</sequence>
<keyword evidence="2" id="KW-1185">Reference proteome</keyword>
<dbReference type="Proteomes" id="UP000644749">
    <property type="component" value="Unassembled WGS sequence"/>
</dbReference>
<evidence type="ECO:0000313" key="2">
    <source>
        <dbReference type="Proteomes" id="UP000644749"/>
    </source>
</evidence>
<evidence type="ECO:0000313" key="1">
    <source>
        <dbReference type="EMBL" id="MBL3675861.1"/>
    </source>
</evidence>